<accession>A0A4Z0LC84</accession>
<gene>
    <name evidence="2" type="ORF">E4635_00785</name>
</gene>
<reference evidence="2 3" key="1">
    <citation type="submission" date="2019-04" db="EMBL/GenBank/DDBJ databases">
        <title>Flavobacterium sp. strain DS2-A Genome sequencing and assembly.</title>
        <authorList>
            <person name="Kim I."/>
        </authorList>
    </citation>
    <scope>NUCLEOTIDE SEQUENCE [LARGE SCALE GENOMIC DNA]</scope>
    <source>
        <strain evidence="2 3">DS2-A</strain>
    </source>
</reference>
<evidence type="ECO:0000313" key="3">
    <source>
        <dbReference type="Proteomes" id="UP000297407"/>
    </source>
</evidence>
<name>A0A4Z0LC84_9FLAO</name>
<comment type="caution">
    <text evidence="2">The sequence shown here is derived from an EMBL/GenBank/DDBJ whole genome shotgun (WGS) entry which is preliminary data.</text>
</comment>
<dbReference type="InterPro" id="IPR012347">
    <property type="entry name" value="Ferritin-like"/>
</dbReference>
<dbReference type="Pfam" id="PF13628">
    <property type="entry name" value="DUF4142"/>
    <property type="match status" value="1"/>
</dbReference>
<keyword evidence="3" id="KW-1185">Reference proteome</keyword>
<dbReference type="OrthoDB" id="883203at2"/>
<dbReference type="AlphaFoldDB" id="A0A4Z0LC84"/>
<evidence type="ECO:0000259" key="1">
    <source>
        <dbReference type="Pfam" id="PF13628"/>
    </source>
</evidence>
<organism evidence="2 3">
    <name type="scientific">Flavobacterium humi</name>
    <dbReference type="NCBI Taxonomy" id="2562683"/>
    <lineage>
        <taxon>Bacteria</taxon>
        <taxon>Pseudomonadati</taxon>
        <taxon>Bacteroidota</taxon>
        <taxon>Flavobacteriia</taxon>
        <taxon>Flavobacteriales</taxon>
        <taxon>Flavobacteriaceae</taxon>
        <taxon>Flavobacterium</taxon>
    </lineage>
</organism>
<dbReference type="PANTHER" id="PTHR38593:SF1">
    <property type="entry name" value="BLR2558 PROTEIN"/>
    <property type="match status" value="1"/>
</dbReference>
<dbReference type="Gene3D" id="1.20.1260.10">
    <property type="match status" value="1"/>
</dbReference>
<dbReference type="InterPro" id="IPR025419">
    <property type="entry name" value="DUF4142"/>
</dbReference>
<evidence type="ECO:0000313" key="2">
    <source>
        <dbReference type="EMBL" id="TGD59502.1"/>
    </source>
</evidence>
<protein>
    <submittedName>
        <fullName evidence="2">DUF4142 domain-containing protein</fullName>
    </submittedName>
</protein>
<proteinExistence type="predicted"/>
<sequence length="194" mass="21420">MKKTFILGAALVSAIMLSGSLQSCKQENKQEDPKEAAEDMNDAKFETDSLENNAEFLVDIADVDLTEIEIGKLAQKKGNTQHVKDFGKMLVDDHTKSLTEVRNLAIANNVTLPAALTEKGTEAYNKLNEKSGADFDKLFADMMADGHVKAVDKMSEIADKTTNAEIKRWATDQVGILTGHLEHAKRIQEEVKKK</sequence>
<dbReference type="EMBL" id="SRLH01000001">
    <property type="protein sequence ID" value="TGD59502.1"/>
    <property type="molecule type" value="Genomic_DNA"/>
</dbReference>
<feature type="domain" description="DUF4142" evidence="1">
    <location>
        <begin position="53"/>
        <end position="187"/>
    </location>
</feature>
<dbReference type="PANTHER" id="PTHR38593">
    <property type="entry name" value="BLR2558 PROTEIN"/>
    <property type="match status" value="1"/>
</dbReference>
<dbReference type="RefSeq" id="WP_135524709.1">
    <property type="nucleotide sequence ID" value="NZ_SRLH01000001.1"/>
</dbReference>
<dbReference type="PROSITE" id="PS51257">
    <property type="entry name" value="PROKAR_LIPOPROTEIN"/>
    <property type="match status" value="1"/>
</dbReference>
<dbReference type="Proteomes" id="UP000297407">
    <property type="component" value="Unassembled WGS sequence"/>
</dbReference>